<dbReference type="EC" id="3.5.4.26" evidence="12"/>
<evidence type="ECO:0000259" key="16">
    <source>
        <dbReference type="PROSITE" id="PS51747"/>
    </source>
</evidence>
<evidence type="ECO:0000256" key="12">
    <source>
        <dbReference type="PIRNR" id="PIRNR006769"/>
    </source>
</evidence>
<reference evidence="17 18" key="1">
    <citation type="submission" date="2019-03" db="EMBL/GenBank/DDBJ databases">
        <title>Genomic Encyclopedia of Type Strains, Phase IV (KMG-IV): sequencing the most valuable type-strain genomes for metagenomic binning, comparative biology and taxonomic classification.</title>
        <authorList>
            <person name="Goeker M."/>
        </authorList>
    </citation>
    <scope>NUCLEOTIDE SEQUENCE [LARGE SCALE GENOMIC DNA]</scope>
    <source>
        <strain evidence="17 18">DSM 22958</strain>
    </source>
</reference>
<dbReference type="GO" id="GO:0008835">
    <property type="term" value="F:diaminohydroxyphosphoribosylaminopyrimidine deaminase activity"/>
    <property type="evidence" value="ECO:0007669"/>
    <property type="project" value="UniProtKB-EC"/>
</dbReference>
<dbReference type="InterPro" id="IPR002734">
    <property type="entry name" value="RibDG_C"/>
</dbReference>
<feature type="domain" description="CMP/dCMP-type deaminase" evidence="16">
    <location>
        <begin position="6"/>
        <end position="130"/>
    </location>
</feature>
<dbReference type="Proteomes" id="UP000294881">
    <property type="component" value="Unassembled WGS sequence"/>
</dbReference>
<evidence type="ECO:0000256" key="2">
    <source>
        <dbReference type="ARBA" id="ARBA00004882"/>
    </source>
</evidence>
<dbReference type="InterPro" id="IPR016193">
    <property type="entry name" value="Cytidine_deaminase-like"/>
</dbReference>
<feature type="binding site" evidence="14">
    <location>
        <position position="214"/>
    </location>
    <ligand>
        <name>substrate</name>
    </ligand>
</feature>
<feature type="binding site" evidence="14">
    <location>
        <position position="303"/>
    </location>
    <ligand>
        <name>substrate</name>
    </ligand>
</feature>
<dbReference type="PANTHER" id="PTHR38011">
    <property type="entry name" value="DIHYDROFOLATE REDUCTASE FAMILY PROTEIN (AFU_ORTHOLOGUE AFUA_8G06820)"/>
    <property type="match status" value="1"/>
</dbReference>
<dbReference type="PROSITE" id="PS51747">
    <property type="entry name" value="CYT_DCMP_DEAMINASES_2"/>
    <property type="match status" value="1"/>
</dbReference>
<comment type="caution">
    <text evidence="17">The sequence shown here is derived from an EMBL/GenBank/DDBJ whole genome shotgun (WGS) entry which is preliminary data.</text>
</comment>
<protein>
    <recommendedName>
        <fullName evidence="12">Riboflavin biosynthesis protein RibD</fullName>
    </recommendedName>
    <domain>
        <recommendedName>
            <fullName evidence="12">Diaminohydroxyphosphoribosylaminopyrimidine deaminase</fullName>
            <shortName evidence="12">DRAP deaminase</shortName>
            <ecNumber evidence="12">3.5.4.26</ecNumber>
        </recommendedName>
        <alternativeName>
            <fullName evidence="12">Riboflavin-specific deaminase</fullName>
        </alternativeName>
    </domain>
    <domain>
        <recommendedName>
            <fullName evidence="12">5-amino-6-(5-phosphoribosylamino)uracil reductase</fullName>
            <ecNumber evidence="12">1.1.1.193</ecNumber>
        </recommendedName>
        <alternativeName>
            <fullName evidence="12">HTP reductase</fullName>
        </alternativeName>
    </domain>
</protein>
<keyword evidence="18" id="KW-1185">Reference proteome</keyword>
<evidence type="ECO:0000256" key="1">
    <source>
        <dbReference type="ARBA" id="ARBA00002151"/>
    </source>
</evidence>
<proteinExistence type="inferred from homology"/>
<comment type="similarity">
    <text evidence="4 12">In the N-terminal section; belongs to the cytidine and deoxycytidylate deaminase family.</text>
</comment>
<evidence type="ECO:0000313" key="17">
    <source>
        <dbReference type="EMBL" id="TCO14184.1"/>
    </source>
</evidence>
<feature type="binding site" evidence="14">
    <location>
        <position position="211"/>
    </location>
    <ligand>
        <name>substrate</name>
    </ligand>
</feature>
<comment type="function">
    <text evidence="1 12">Converts 2,5-diamino-6-(ribosylamino)-4(3h)-pyrimidinone 5'-phosphate into 5-amino-6-(ribosylamino)-2,4(1h,3h)-pyrimidinedione 5'-phosphate.</text>
</comment>
<comment type="catalytic activity">
    <reaction evidence="12">
        <text>5-amino-6-(5-phospho-D-ribitylamino)uracil + NADP(+) = 5-amino-6-(5-phospho-D-ribosylamino)uracil + NADPH + H(+)</text>
        <dbReference type="Rhea" id="RHEA:17845"/>
        <dbReference type="ChEBI" id="CHEBI:15378"/>
        <dbReference type="ChEBI" id="CHEBI:57783"/>
        <dbReference type="ChEBI" id="CHEBI:58349"/>
        <dbReference type="ChEBI" id="CHEBI:58421"/>
        <dbReference type="ChEBI" id="CHEBI:58453"/>
        <dbReference type="EC" id="1.1.1.193"/>
    </reaction>
</comment>
<dbReference type="PANTHER" id="PTHR38011:SF7">
    <property type="entry name" value="2,5-DIAMINO-6-RIBOSYLAMINO-4(3H)-PYRIMIDINONE 5'-PHOSPHATE REDUCTASE"/>
    <property type="match status" value="1"/>
</dbReference>
<evidence type="ECO:0000256" key="5">
    <source>
        <dbReference type="ARBA" id="ARBA00007417"/>
    </source>
</evidence>
<dbReference type="PROSITE" id="PS00903">
    <property type="entry name" value="CYT_DCMP_DEAMINASES_1"/>
    <property type="match status" value="1"/>
</dbReference>
<dbReference type="UniPathway" id="UPA00275">
    <property type="reaction ID" value="UER00401"/>
</dbReference>
<dbReference type="InterPro" id="IPR024072">
    <property type="entry name" value="DHFR-like_dom_sf"/>
</dbReference>
<dbReference type="InterPro" id="IPR016192">
    <property type="entry name" value="APOBEC/CMP_deaminase_Zn-bd"/>
</dbReference>
<evidence type="ECO:0000256" key="10">
    <source>
        <dbReference type="ARBA" id="ARBA00023002"/>
    </source>
</evidence>
<keyword evidence="10 12" id="KW-0560">Oxidoreductase</keyword>
<keyword evidence="9 12" id="KW-0521">NADP</keyword>
<feature type="binding site" evidence="14">
    <location>
        <position position="161"/>
    </location>
    <ligand>
        <name>NADP(+)</name>
        <dbReference type="ChEBI" id="CHEBI:58349"/>
    </ligand>
</feature>
<sequence>MQDSLALDGRFMRDALAMGRRNLGLAWPNPAVGAVLVDPRNHVILGRGATQPGGRPHAEVVALGRAGDAARGATLYVTLEPCSHVGRTGPCADAIIAAGVARVVSAIEDPNPLVAGLGHGRLREAGVEVLIGVGAEQARRDHIGHFTRVREGRPAVLLKLAQTRDGVAGRRHGPRLMITGQETRARVHLMRARADVILAGVNTILADDPDLTVRLPGMEAMSPVRVVLDSMLRTPPAARIVQDAGRVPTWIITAEHAPVAPEIALARAGVEVMRVGADAGGRPDLALALQLLGTRGVTRVFCEGGPALAGALAAARLVEEVALFTGPSDYDGPPDQGVAAVGPQLRTALDAMGLVETETVGDDALQIFERVS</sequence>
<feature type="binding site" evidence="14">
    <location>
        <position position="230"/>
    </location>
    <ligand>
        <name>NADP(+)</name>
        <dbReference type="ChEBI" id="CHEBI:58349"/>
    </ligand>
</feature>
<dbReference type="InterPro" id="IPR002125">
    <property type="entry name" value="CMP_dCMP_dom"/>
</dbReference>
<evidence type="ECO:0000256" key="6">
    <source>
        <dbReference type="ARBA" id="ARBA00022619"/>
    </source>
</evidence>
<dbReference type="InterPro" id="IPR004794">
    <property type="entry name" value="Eubact_RibD"/>
</dbReference>
<dbReference type="EC" id="1.1.1.193" evidence="12"/>
<dbReference type="GO" id="GO:0008703">
    <property type="term" value="F:5-amino-6-(5-phosphoribosylamino)uracil reductase activity"/>
    <property type="evidence" value="ECO:0007669"/>
    <property type="project" value="UniProtKB-EC"/>
</dbReference>
<dbReference type="AlphaFoldDB" id="A0A4R2GUN2"/>
<evidence type="ECO:0000256" key="7">
    <source>
        <dbReference type="ARBA" id="ARBA00022723"/>
    </source>
</evidence>
<evidence type="ECO:0000313" key="18">
    <source>
        <dbReference type="Proteomes" id="UP000294881"/>
    </source>
</evidence>
<feature type="binding site" evidence="14">
    <location>
        <begin position="305"/>
        <end position="311"/>
    </location>
    <ligand>
        <name>NADP(+)</name>
        <dbReference type="ChEBI" id="CHEBI:58349"/>
    </ligand>
</feature>
<dbReference type="SUPFAM" id="SSF53597">
    <property type="entry name" value="Dihydrofolate reductase-like"/>
    <property type="match status" value="1"/>
</dbReference>
<keyword evidence="8 12" id="KW-0862">Zinc</keyword>
<gene>
    <name evidence="17" type="ORF">EV666_104137</name>
</gene>
<name>A0A4R2GUN2_9HYPH</name>
<dbReference type="Gene3D" id="3.40.140.10">
    <property type="entry name" value="Cytidine Deaminase, domain 2"/>
    <property type="match status" value="1"/>
</dbReference>
<comment type="pathway">
    <text evidence="2 12">Cofactor biosynthesis; riboflavin biosynthesis; 5-amino-6-(D-ribitylamino)uracil from GTP: step 2/4.</text>
</comment>
<comment type="cofactor">
    <cofactor evidence="12 15">
        <name>Zn(2+)</name>
        <dbReference type="ChEBI" id="CHEBI:29105"/>
    </cofactor>
    <text evidence="12 15">Binds 1 zinc ion.</text>
</comment>
<feature type="binding site" evidence="14">
    <location>
        <position position="203"/>
    </location>
    <ligand>
        <name>substrate</name>
    </ligand>
</feature>
<keyword evidence="6 12" id="KW-0686">Riboflavin biosynthesis</keyword>
<keyword evidence="12" id="KW-0378">Hydrolase</keyword>
<feature type="binding site" evidence="15">
    <location>
        <position position="91"/>
    </location>
    <ligand>
        <name>Zn(2+)</name>
        <dbReference type="ChEBI" id="CHEBI:29105"/>
        <note>catalytic</note>
    </ligand>
</feature>
<keyword evidence="11" id="KW-0511">Multifunctional enzyme</keyword>
<dbReference type="GO" id="GO:0008270">
    <property type="term" value="F:zinc ion binding"/>
    <property type="evidence" value="ECO:0007669"/>
    <property type="project" value="InterPro"/>
</dbReference>
<dbReference type="Gene3D" id="3.40.430.10">
    <property type="entry name" value="Dihydrofolate Reductase, subunit A"/>
    <property type="match status" value="1"/>
</dbReference>
<dbReference type="GO" id="GO:0009231">
    <property type="term" value="P:riboflavin biosynthetic process"/>
    <property type="evidence" value="ECO:0007669"/>
    <property type="project" value="UniProtKB-UniPathway"/>
</dbReference>
<accession>A0A4R2GUN2</accession>
<feature type="binding site" evidence="14">
    <location>
        <position position="207"/>
    </location>
    <ligand>
        <name>NADP(+)</name>
        <dbReference type="ChEBI" id="CHEBI:58349"/>
    </ligand>
</feature>
<evidence type="ECO:0000256" key="3">
    <source>
        <dbReference type="ARBA" id="ARBA00004910"/>
    </source>
</evidence>
<evidence type="ECO:0000256" key="14">
    <source>
        <dbReference type="PIRSR" id="PIRSR006769-2"/>
    </source>
</evidence>
<evidence type="ECO:0000256" key="9">
    <source>
        <dbReference type="ARBA" id="ARBA00022857"/>
    </source>
</evidence>
<feature type="binding site" evidence="15">
    <location>
        <position position="82"/>
    </location>
    <ligand>
        <name>Zn(2+)</name>
        <dbReference type="ChEBI" id="CHEBI:29105"/>
        <note>catalytic</note>
    </ligand>
</feature>
<feature type="binding site" evidence="15">
    <location>
        <position position="57"/>
    </location>
    <ligand>
        <name>Zn(2+)</name>
        <dbReference type="ChEBI" id="CHEBI:29105"/>
        <note>catalytic</note>
    </ligand>
</feature>
<dbReference type="CDD" id="cd01284">
    <property type="entry name" value="Riboflavin_deaminase-reductase"/>
    <property type="match status" value="1"/>
</dbReference>
<dbReference type="Pfam" id="PF00383">
    <property type="entry name" value="dCMP_cyt_deam_1"/>
    <property type="match status" value="1"/>
</dbReference>
<feature type="binding site" evidence="14">
    <location>
        <position position="191"/>
    </location>
    <ligand>
        <name>substrate</name>
    </ligand>
</feature>
<organism evidence="17 18">
    <name type="scientific">Camelimonas lactis</name>
    <dbReference type="NCBI Taxonomy" id="659006"/>
    <lineage>
        <taxon>Bacteria</taxon>
        <taxon>Pseudomonadati</taxon>
        <taxon>Pseudomonadota</taxon>
        <taxon>Alphaproteobacteria</taxon>
        <taxon>Hyphomicrobiales</taxon>
        <taxon>Chelatococcaceae</taxon>
        <taxon>Camelimonas</taxon>
    </lineage>
</organism>
<dbReference type="SUPFAM" id="SSF53927">
    <property type="entry name" value="Cytidine deaminase-like"/>
    <property type="match status" value="1"/>
</dbReference>
<dbReference type="InterPro" id="IPR050765">
    <property type="entry name" value="Riboflavin_Biosynth_HTPR"/>
</dbReference>
<comment type="pathway">
    <text evidence="3 12">Cofactor biosynthesis; riboflavin biosynthesis; 5-amino-6-(D-ribitylamino)uracil from GTP: step 3/4.</text>
</comment>
<evidence type="ECO:0000256" key="11">
    <source>
        <dbReference type="ARBA" id="ARBA00023268"/>
    </source>
</evidence>
<keyword evidence="7 12" id="KW-0479">Metal-binding</keyword>
<comment type="similarity">
    <text evidence="5 12">In the C-terminal section; belongs to the HTP reductase family.</text>
</comment>
<evidence type="ECO:0000256" key="8">
    <source>
        <dbReference type="ARBA" id="ARBA00022833"/>
    </source>
</evidence>
<dbReference type="Pfam" id="PF01872">
    <property type="entry name" value="RibD_C"/>
    <property type="match status" value="1"/>
</dbReference>
<comment type="catalytic activity">
    <reaction evidence="12">
        <text>2,5-diamino-6-hydroxy-4-(5-phosphoribosylamino)-pyrimidine + H2O + H(+) = 5-amino-6-(5-phospho-D-ribosylamino)uracil + NH4(+)</text>
        <dbReference type="Rhea" id="RHEA:21868"/>
        <dbReference type="ChEBI" id="CHEBI:15377"/>
        <dbReference type="ChEBI" id="CHEBI:15378"/>
        <dbReference type="ChEBI" id="CHEBI:28938"/>
        <dbReference type="ChEBI" id="CHEBI:58453"/>
        <dbReference type="ChEBI" id="CHEBI:58614"/>
        <dbReference type="EC" id="3.5.4.26"/>
    </reaction>
</comment>
<evidence type="ECO:0000256" key="15">
    <source>
        <dbReference type="PIRSR" id="PIRSR006769-3"/>
    </source>
</evidence>
<dbReference type="NCBIfam" id="TIGR00326">
    <property type="entry name" value="eubact_ribD"/>
    <property type="match status" value="1"/>
</dbReference>
<dbReference type="PIRSF" id="PIRSF006769">
    <property type="entry name" value="RibD"/>
    <property type="match status" value="1"/>
</dbReference>
<dbReference type="RefSeq" id="WP_245514265.1">
    <property type="nucleotide sequence ID" value="NZ_JBHUNN010000002.1"/>
</dbReference>
<dbReference type="EMBL" id="SLWL01000004">
    <property type="protein sequence ID" value="TCO14184.1"/>
    <property type="molecule type" value="Genomic_DNA"/>
</dbReference>
<feature type="active site" description="Proton donor" evidence="13">
    <location>
        <position position="59"/>
    </location>
</feature>
<evidence type="ECO:0000256" key="4">
    <source>
        <dbReference type="ARBA" id="ARBA00005259"/>
    </source>
</evidence>
<evidence type="ECO:0000256" key="13">
    <source>
        <dbReference type="PIRSR" id="PIRSR006769-1"/>
    </source>
</evidence>